<keyword evidence="1" id="KW-0472">Membrane</keyword>
<keyword evidence="1" id="KW-0812">Transmembrane</keyword>
<sequence>MSYEEIFILGWLANIFMIFANILVVLMVVKTNDTEKLKEQSIQLNELKKEYDIYYPYHKQMTLLAYMLPFTGFFKVGFKLFEMFLFLSKNKEANVYNFIEYKYTKEIQKAKDA</sequence>
<reference evidence="4" key="1">
    <citation type="submission" date="2017-09" db="EMBL/GenBank/DDBJ databases">
        <title>Arcobacter canalis sp. nov., a new species isolated from a water canal contaminated with urban sewage.</title>
        <authorList>
            <person name="Perez-Cataluna A."/>
            <person name="Salas-Masso N."/>
            <person name="Figueras M.J."/>
        </authorList>
    </citation>
    <scope>NUCLEOTIDE SEQUENCE [LARGE SCALE GENOMIC DNA]</scope>
    <source>
        <strain evidence="4">CECT 7727</strain>
    </source>
</reference>
<evidence type="ECO:0000313" key="2">
    <source>
        <dbReference type="EMBL" id="AXX87530.1"/>
    </source>
</evidence>
<dbReference type="EMBL" id="NXAO01000054">
    <property type="protein sequence ID" value="PHO14500.1"/>
    <property type="molecule type" value="Genomic_DNA"/>
</dbReference>
<accession>A0A347TLQ2</accession>
<keyword evidence="1" id="KW-1133">Transmembrane helix</keyword>
<evidence type="ECO:0000313" key="5">
    <source>
        <dbReference type="Proteomes" id="UP000264693"/>
    </source>
</evidence>
<dbReference type="AlphaFoldDB" id="A0A347TLQ2"/>
<keyword evidence="4" id="KW-1185">Reference proteome</keyword>
<gene>
    <name evidence="2" type="ORF">AMRN_1803</name>
    <name evidence="3" type="ORF">CPH92_11875</name>
</gene>
<reference evidence="2 5" key="3">
    <citation type="submission" date="2018-08" db="EMBL/GenBank/DDBJ databases">
        <title>Complete genome of the Arcobacter marinus type strain JCM 15502.</title>
        <authorList>
            <person name="Miller W.G."/>
            <person name="Yee E."/>
            <person name="Huynh S."/>
            <person name="Parker C.T."/>
        </authorList>
    </citation>
    <scope>NUCLEOTIDE SEQUENCE [LARGE SCALE GENOMIC DNA]</scope>
    <source>
        <strain evidence="2 5">JCM 15502</strain>
    </source>
</reference>
<dbReference type="KEGG" id="amar:AMRN_1803"/>
<evidence type="ECO:0000313" key="4">
    <source>
        <dbReference type="Proteomes" id="UP000224740"/>
    </source>
</evidence>
<evidence type="ECO:0000313" key="3">
    <source>
        <dbReference type="EMBL" id="PHO14500.1"/>
    </source>
</evidence>
<dbReference type="RefSeq" id="WP_099312104.1">
    <property type="nucleotide sequence ID" value="NZ_CP032101.1"/>
</dbReference>
<organism evidence="2 5">
    <name type="scientific">Malaciobacter marinus</name>
    <dbReference type="NCBI Taxonomy" id="505249"/>
    <lineage>
        <taxon>Bacteria</taxon>
        <taxon>Pseudomonadati</taxon>
        <taxon>Campylobacterota</taxon>
        <taxon>Epsilonproteobacteria</taxon>
        <taxon>Campylobacterales</taxon>
        <taxon>Arcobacteraceae</taxon>
        <taxon>Malaciobacter</taxon>
    </lineage>
</organism>
<name>A0A347TLQ2_9BACT</name>
<proteinExistence type="predicted"/>
<reference evidence="3" key="2">
    <citation type="submission" date="2017-09" db="EMBL/GenBank/DDBJ databases">
        <authorList>
            <person name="Perez-Cataluna A."/>
            <person name="Figueras M.J."/>
            <person name="Salas-Masso N."/>
        </authorList>
    </citation>
    <scope>NUCLEOTIDE SEQUENCE</scope>
    <source>
        <strain evidence="3">CECT 7727</strain>
    </source>
</reference>
<dbReference type="Proteomes" id="UP000224740">
    <property type="component" value="Unassembled WGS sequence"/>
</dbReference>
<feature type="transmembrane region" description="Helical" evidence="1">
    <location>
        <begin position="6"/>
        <end position="29"/>
    </location>
</feature>
<protein>
    <submittedName>
        <fullName evidence="2">Uncharacterized protein</fullName>
    </submittedName>
</protein>
<evidence type="ECO:0000256" key="1">
    <source>
        <dbReference type="SAM" id="Phobius"/>
    </source>
</evidence>
<dbReference type="Proteomes" id="UP000264693">
    <property type="component" value="Chromosome"/>
</dbReference>
<feature type="transmembrane region" description="Helical" evidence="1">
    <location>
        <begin position="63"/>
        <end position="87"/>
    </location>
</feature>
<dbReference type="EMBL" id="CP032101">
    <property type="protein sequence ID" value="AXX87530.1"/>
    <property type="molecule type" value="Genomic_DNA"/>
</dbReference>